<dbReference type="SUPFAM" id="SSF81606">
    <property type="entry name" value="PP2C-like"/>
    <property type="match status" value="1"/>
</dbReference>
<dbReference type="EMBL" id="CP126208">
    <property type="protein sequence ID" value="WIA08401.1"/>
    <property type="molecule type" value="Genomic_DNA"/>
</dbReference>
<proteinExistence type="predicted"/>
<protein>
    <recommendedName>
        <fullName evidence="2">PPM-type phosphatase domain-containing protein</fullName>
    </recommendedName>
</protein>
<gene>
    <name evidence="3" type="ORF">OEZ85_007839</name>
</gene>
<evidence type="ECO:0000256" key="1">
    <source>
        <dbReference type="SAM" id="MobiDB-lite"/>
    </source>
</evidence>
<dbReference type="InterPro" id="IPR036457">
    <property type="entry name" value="PPM-type-like_dom_sf"/>
</dbReference>
<dbReference type="InterPro" id="IPR001932">
    <property type="entry name" value="PPM-type_phosphatase-like_dom"/>
</dbReference>
<feature type="region of interest" description="Disordered" evidence="1">
    <location>
        <begin position="413"/>
        <end position="432"/>
    </location>
</feature>
<dbReference type="PANTHER" id="PTHR47992">
    <property type="entry name" value="PROTEIN PHOSPHATASE"/>
    <property type="match status" value="1"/>
</dbReference>
<dbReference type="SMART" id="SM00332">
    <property type="entry name" value="PP2Cc"/>
    <property type="match status" value="1"/>
</dbReference>
<evidence type="ECO:0000259" key="2">
    <source>
        <dbReference type="PROSITE" id="PS51746"/>
    </source>
</evidence>
<keyword evidence="4" id="KW-1185">Reference proteome</keyword>
<dbReference type="Gene3D" id="3.60.40.10">
    <property type="entry name" value="PPM-type phosphatase domain"/>
    <property type="match status" value="1"/>
</dbReference>
<dbReference type="InterPro" id="IPR015655">
    <property type="entry name" value="PP2C"/>
</dbReference>
<accession>A0ABY8TKR0</accession>
<sequence>MLDQVPDKTGLHVAATGLVAVDEPLWIPDVGPGHVSKGSAVCTVALLLVTSVSMSLHFVVECSAAQQQQRYEDVLLQDPAPAGDCYSRSFSCWALFDGHNGDTVARFLGSSLLPELESRLPAMPLPQEEPEQYVYADAVRRAVTAAFLSLSLRVSGLAGGAAAGCGSAAAVVVQTGHLLTVANTGSSKCVLDVGHCAIECSADHRLGNNEDEEERLSAAGAYVARLKFDLSGPAAPGQLGCGPLRLWPGGLHMSRAIGDGDCGQLVLPHPYIQQVWLPRRPSRLIMATGSVWDVFESWQKAAAALRSVSLQNAAGALLRRALKRKQHRADRGDMSVLVLDFCLESSSGSSFKSQTHLERIFQAYFRGQYAPVEQQLAMLEASCGWSTLQPPCRQSSAQDGYFDQGHCDRGFRADQQQQQQQRVAAGRRKVSSPGDAAISMSVAPLLVA</sequence>
<dbReference type="PROSITE" id="PS51746">
    <property type="entry name" value="PPM_2"/>
    <property type="match status" value="1"/>
</dbReference>
<dbReference type="CDD" id="cd00143">
    <property type="entry name" value="PP2Cc"/>
    <property type="match status" value="1"/>
</dbReference>
<evidence type="ECO:0000313" key="3">
    <source>
        <dbReference type="EMBL" id="WIA08401.1"/>
    </source>
</evidence>
<feature type="domain" description="PPM-type phosphatase" evidence="2">
    <location>
        <begin position="61"/>
        <end position="341"/>
    </location>
</feature>
<evidence type="ECO:0000313" key="4">
    <source>
        <dbReference type="Proteomes" id="UP001244341"/>
    </source>
</evidence>
<organism evidence="3 4">
    <name type="scientific">Tetradesmus obliquus</name>
    <name type="common">Green alga</name>
    <name type="synonym">Acutodesmus obliquus</name>
    <dbReference type="NCBI Taxonomy" id="3088"/>
    <lineage>
        <taxon>Eukaryota</taxon>
        <taxon>Viridiplantae</taxon>
        <taxon>Chlorophyta</taxon>
        <taxon>core chlorophytes</taxon>
        <taxon>Chlorophyceae</taxon>
        <taxon>CS clade</taxon>
        <taxon>Sphaeropleales</taxon>
        <taxon>Scenedesmaceae</taxon>
        <taxon>Tetradesmus</taxon>
    </lineage>
</organism>
<name>A0ABY8TKR0_TETOB</name>
<reference evidence="3 4" key="1">
    <citation type="submission" date="2023-05" db="EMBL/GenBank/DDBJ databases">
        <title>A 100% complete, gapless, phased diploid assembly of the Scenedesmus obliquus UTEX 3031 genome.</title>
        <authorList>
            <person name="Biondi T.C."/>
            <person name="Hanschen E.R."/>
            <person name="Kwon T."/>
            <person name="Eng W."/>
            <person name="Kruse C.P.S."/>
            <person name="Koehler S.I."/>
            <person name="Kunde Y."/>
            <person name="Gleasner C.D."/>
            <person name="You Mak K.T."/>
            <person name="Polle J."/>
            <person name="Hovde B.T."/>
            <person name="Starkenburg S.R."/>
        </authorList>
    </citation>
    <scope>NUCLEOTIDE SEQUENCE [LARGE SCALE GENOMIC DNA]</scope>
    <source>
        <strain evidence="3 4">DOE0152z</strain>
    </source>
</reference>
<dbReference type="Proteomes" id="UP001244341">
    <property type="component" value="Chromosome 1b"/>
</dbReference>
<dbReference type="Pfam" id="PF00481">
    <property type="entry name" value="PP2C"/>
    <property type="match status" value="1"/>
</dbReference>